<dbReference type="KEGG" id="euz:DVS28_a2100"/>
<dbReference type="Pfam" id="PF13560">
    <property type="entry name" value="HTH_31"/>
    <property type="match status" value="1"/>
</dbReference>
<proteinExistence type="predicted"/>
<organism evidence="3 4">
    <name type="scientific">Euzebya pacifica</name>
    <dbReference type="NCBI Taxonomy" id="1608957"/>
    <lineage>
        <taxon>Bacteria</taxon>
        <taxon>Bacillati</taxon>
        <taxon>Actinomycetota</taxon>
        <taxon>Nitriliruptoria</taxon>
        <taxon>Euzebyales</taxon>
    </lineage>
</organism>
<dbReference type="AlphaFoldDB" id="A0A346XX36"/>
<evidence type="ECO:0000313" key="4">
    <source>
        <dbReference type="Proteomes" id="UP000264006"/>
    </source>
</evidence>
<dbReference type="InterPro" id="IPR010982">
    <property type="entry name" value="Lambda_DNA-bd_dom_sf"/>
</dbReference>
<dbReference type="CDD" id="cd00093">
    <property type="entry name" value="HTH_XRE"/>
    <property type="match status" value="1"/>
</dbReference>
<name>A0A346XX36_9ACTN</name>
<dbReference type="Gene3D" id="1.10.260.40">
    <property type="entry name" value="lambda repressor-like DNA-binding domains"/>
    <property type="match status" value="1"/>
</dbReference>
<sequence length="146" mass="15567">MRITDAKAFGLLIAGRRAELGWTQADLAGAADRSRAWVSHIEAGRSDPTLSTVLALLGALDLDLSARPRSHDEHLSGRGLLDALLARTGSGLATTAADGGSLWGSRDVDDELDDDELDEDDELGGVDDEDGDWRELLGQRSGRTSR</sequence>
<accession>A0A346XX36</accession>
<dbReference type="InterPro" id="IPR001387">
    <property type="entry name" value="Cro/C1-type_HTH"/>
</dbReference>
<dbReference type="Proteomes" id="UP000264006">
    <property type="component" value="Chromosome"/>
</dbReference>
<dbReference type="PROSITE" id="PS50943">
    <property type="entry name" value="HTH_CROC1"/>
    <property type="match status" value="1"/>
</dbReference>
<feature type="domain" description="HTH cro/C1-type" evidence="2">
    <location>
        <begin position="13"/>
        <end position="67"/>
    </location>
</feature>
<dbReference type="OrthoDB" id="4557883at2"/>
<gene>
    <name evidence="3" type="ORF">DVS28_a2100</name>
</gene>
<protein>
    <recommendedName>
        <fullName evidence="2">HTH cro/C1-type domain-containing protein</fullName>
    </recommendedName>
</protein>
<dbReference type="SMART" id="SM00530">
    <property type="entry name" value="HTH_XRE"/>
    <property type="match status" value="1"/>
</dbReference>
<evidence type="ECO:0000259" key="2">
    <source>
        <dbReference type="PROSITE" id="PS50943"/>
    </source>
</evidence>
<evidence type="ECO:0000256" key="1">
    <source>
        <dbReference type="SAM" id="MobiDB-lite"/>
    </source>
</evidence>
<dbReference type="GO" id="GO:0003677">
    <property type="term" value="F:DNA binding"/>
    <property type="evidence" value="ECO:0007669"/>
    <property type="project" value="InterPro"/>
</dbReference>
<dbReference type="RefSeq" id="WP_114591381.1">
    <property type="nucleotide sequence ID" value="NZ_CP031165.1"/>
</dbReference>
<keyword evidence="4" id="KW-1185">Reference proteome</keyword>
<dbReference type="SUPFAM" id="SSF47413">
    <property type="entry name" value="lambda repressor-like DNA-binding domains"/>
    <property type="match status" value="1"/>
</dbReference>
<feature type="compositionally biased region" description="Acidic residues" evidence="1">
    <location>
        <begin position="108"/>
        <end position="132"/>
    </location>
</feature>
<feature type="region of interest" description="Disordered" evidence="1">
    <location>
        <begin position="93"/>
        <end position="146"/>
    </location>
</feature>
<evidence type="ECO:0000313" key="3">
    <source>
        <dbReference type="EMBL" id="AXV06783.1"/>
    </source>
</evidence>
<reference evidence="3 4" key="1">
    <citation type="submission" date="2018-09" db="EMBL/GenBank/DDBJ databases">
        <title>Complete genome sequence of Euzebya sp. DY32-46 isolated from seawater of Pacific Ocean.</title>
        <authorList>
            <person name="Xu L."/>
            <person name="Wu Y.-H."/>
            <person name="Xu X.-W."/>
        </authorList>
    </citation>
    <scope>NUCLEOTIDE SEQUENCE [LARGE SCALE GENOMIC DNA]</scope>
    <source>
        <strain evidence="3 4">DY32-46</strain>
    </source>
</reference>
<dbReference type="EMBL" id="CP031165">
    <property type="protein sequence ID" value="AXV06783.1"/>
    <property type="molecule type" value="Genomic_DNA"/>
</dbReference>